<dbReference type="RefSeq" id="WP_162847088.1">
    <property type="nucleotide sequence ID" value="NZ_RBKU01000001.1"/>
</dbReference>
<evidence type="ECO:0000313" key="1">
    <source>
        <dbReference type="EMBL" id="RKR83097.1"/>
    </source>
</evidence>
<dbReference type="Proteomes" id="UP000268007">
    <property type="component" value="Unassembled WGS sequence"/>
</dbReference>
<accession>A0A495J2D6</accession>
<proteinExistence type="predicted"/>
<name>A0A495J2D6_9SPHI</name>
<keyword evidence="2" id="KW-1185">Reference proteome</keyword>
<evidence type="ECO:0000313" key="2">
    <source>
        <dbReference type="Proteomes" id="UP000268007"/>
    </source>
</evidence>
<comment type="caution">
    <text evidence="1">The sequence shown here is derived from an EMBL/GenBank/DDBJ whole genome shotgun (WGS) entry which is preliminary data.</text>
</comment>
<dbReference type="EMBL" id="RBKU01000001">
    <property type="protein sequence ID" value="RKR83097.1"/>
    <property type="molecule type" value="Genomic_DNA"/>
</dbReference>
<sequence length="53" mass="6019">MERILSDYDKKSEEIIKSILDLLDGIPLNQARGILDSVTNYRLLENSVVKVLS</sequence>
<organism evidence="1 2">
    <name type="scientific">Mucilaginibacter gracilis</name>
    <dbReference type="NCBI Taxonomy" id="423350"/>
    <lineage>
        <taxon>Bacteria</taxon>
        <taxon>Pseudomonadati</taxon>
        <taxon>Bacteroidota</taxon>
        <taxon>Sphingobacteriia</taxon>
        <taxon>Sphingobacteriales</taxon>
        <taxon>Sphingobacteriaceae</taxon>
        <taxon>Mucilaginibacter</taxon>
    </lineage>
</organism>
<protein>
    <submittedName>
        <fullName evidence="1">Uncharacterized protein</fullName>
    </submittedName>
</protein>
<dbReference type="AlphaFoldDB" id="A0A495J2D6"/>
<gene>
    <name evidence="1" type="ORF">BDD43_3298</name>
</gene>
<reference evidence="1 2" key="1">
    <citation type="submission" date="2018-10" db="EMBL/GenBank/DDBJ databases">
        <title>Genomic Encyclopedia of Archaeal and Bacterial Type Strains, Phase II (KMG-II): from individual species to whole genera.</title>
        <authorList>
            <person name="Goeker M."/>
        </authorList>
    </citation>
    <scope>NUCLEOTIDE SEQUENCE [LARGE SCALE GENOMIC DNA]</scope>
    <source>
        <strain evidence="1 2">DSM 18602</strain>
    </source>
</reference>